<dbReference type="AlphaFoldDB" id="A0A428UHW5"/>
<keyword evidence="3" id="KW-1185">Reference proteome</keyword>
<proteinExistence type="predicted"/>
<comment type="caution">
    <text evidence="2">The sequence shown here is derived from an EMBL/GenBank/DDBJ whole genome shotgun (WGS) entry which is preliminary data.</text>
</comment>
<evidence type="ECO:0000313" key="3">
    <source>
        <dbReference type="Proteomes" id="UP000288429"/>
    </source>
</evidence>
<dbReference type="EMBL" id="NIZV01000060">
    <property type="protein sequence ID" value="RSM13823.1"/>
    <property type="molecule type" value="Genomic_DNA"/>
</dbReference>
<evidence type="ECO:0000313" key="2">
    <source>
        <dbReference type="EMBL" id="RSM13823.1"/>
    </source>
</evidence>
<reference evidence="2 3" key="1">
    <citation type="submission" date="2017-06" db="EMBL/GenBank/DDBJ databases">
        <title>Cmopartive genomic analysis of Ambrosia Fusariam Clade fungi.</title>
        <authorList>
            <person name="Stajich J.E."/>
            <person name="Carrillo J."/>
            <person name="Kijimoto T."/>
            <person name="Eskalen A."/>
            <person name="O'Donnell K."/>
            <person name="Kasson M."/>
        </authorList>
    </citation>
    <scope>NUCLEOTIDE SEQUENCE [LARGE SCALE GENOMIC DNA]</scope>
    <source>
        <strain evidence="2 3">NRRL 20438</strain>
    </source>
</reference>
<accession>A0A428UHW5</accession>
<dbReference type="InterPro" id="IPR056867">
    <property type="entry name" value="LRR_15"/>
</dbReference>
<gene>
    <name evidence="2" type="ORF">CDV31_005693</name>
</gene>
<organism evidence="2 3">
    <name type="scientific">Fusarium ambrosium</name>
    <dbReference type="NCBI Taxonomy" id="131363"/>
    <lineage>
        <taxon>Eukaryota</taxon>
        <taxon>Fungi</taxon>
        <taxon>Dikarya</taxon>
        <taxon>Ascomycota</taxon>
        <taxon>Pezizomycotina</taxon>
        <taxon>Sordariomycetes</taxon>
        <taxon>Hypocreomycetidae</taxon>
        <taxon>Hypocreales</taxon>
        <taxon>Nectriaceae</taxon>
        <taxon>Fusarium</taxon>
        <taxon>Fusarium solani species complex</taxon>
    </lineage>
</organism>
<dbReference type="Pfam" id="PF24969">
    <property type="entry name" value="LRR_15"/>
    <property type="match status" value="1"/>
</dbReference>
<name>A0A428UHW5_9HYPO</name>
<sequence length="489" mass="56210">MTLLQDKPQEIIDSVLKWLAPKDIYTLCFVDKSFYAIAQPWLYSKIEWEWGKKVPPVGLLLRALLEKPALGDHVQSVILKSTDLGYYSFPATPTKPVFNAGFDDAGVEDLVAFVKARGLPRRYANAWIRGLRSIRSTAKMDAYIACLLAMLPNLQYLELEPGFAYRSKLSSRMFRAALSVFPRQNRPKLPHFEHLRDVAHLRRIYSIPEGKPKRANLLTPFFYLPEVQRVSACIDNTPYWRWPEHKPALETLTTLNIAFVHAKHLGTILSETKNLQALRWDWRGWPYHHSDQGHWINLDEIMAALQHVQNTLIELKISGSCAYTGSHRRLVRLTGSLQGLAAFRKLKTLELPLAFLAGLAASPSPTRIDEMLPTTVEHVALTDDFSKEHDWRGQQHLEVFSLWMDNAKSSTPRLRRFEWVTLMRGTVVEWRDNPGLEAYLLTACGKAGVEVEVVQRYEGYERKRLCWDEGVRENEPVPKQTRGRVLRFV</sequence>
<evidence type="ECO:0000259" key="1">
    <source>
        <dbReference type="PROSITE" id="PS50181"/>
    </source>
</evidence>
<dbReference type="PROSITE" id="PS50181">
    <property type="entry name" value="FBOX"/>
    <property type="match status" value="1"/>
</dbReference>
<dbReference type="InterPro" id="IPR001810">
    <property type="entry name" value="F-box_dom"/>
</dbReference>
<protein>
    <recommendedName>
        <fullName evidence="1">F-box domain-containing protein</fullName>
    </recommendedName>
</protein>
<feature type="domain" description="F-box" evidence="1">
    <location>
        <begin position="1"/>
        <end position="46"/>
    </location>
</feature>
<dbReference type="Proteomes" id="UP000288429">
    <property type="component" value="Unassembled WGS sequence"/>
</dbReference>